<dbReference type="InterPro" id="IPR027417">
    <property type="entry name" value="P-loop_NTPase"/>
</dbReference>
<keyword evidence="3" id="KW-1185">Reference proteome</keyword>
<dbReference type="Pfam" id="PF25683">
    <property type="entry name" value="URGCP_GTPase"/>
    <property type="match status" value="1"/>
</dbReference>
<feature type="domain" description="VLIG-type G" evidence="1">
    <location>
        <begin position="309"/>
        <end position="554"/>
    </location>
</feature>
<dbReference type="Proteomes" id="UP001164746">
    <property type="component" value="Chromosome 7"/>
</dbReference>
<accession>A0ABY7ELR6</accession>
<dbReference type="Gene3D" id="3.40.50.300">
    <property type="entry name" value="P-loop containing nucleotide triphosphate hydrolases"/>
    <property type="match status" value="1"/>
</dbReference>
<proteinExistence type="predicted"/>
<dbReference type="SUPFAM" id="SSF52540">
    <property type="entry name" value="P-loop containing nucleoside triphosphate hydrolases"/>
    <property type="match status" value="1"/>
</dbReference>
<reference evidence="2" key="1">
    <citation type="submission" date="2022-11" db="EMBL/GenBank/DDBJ databases">
        <title>Centuries of genome instability and evolution in soft-shell clam transmissible cancer (bioRxiv).</title>
        <authorList>
            <person name="Hart S.F.M."/>
            <person name="Yonemitsu M.A."/>
            <person name="Giersch R.M."/>
            <person name="Beal B.F."/>
            <person name="Arriagada G."/>
            <person name="Davis B.W."/>
            <person name="Ostrander E.A."/>
            <person name="Goff S.P."/>
            <person name="Metzger M.J."/>
        </authorList>
    </citation>
    <scope>NUCLEOTIDE SEQUENCE</scope>
    <source>
        <strain evidence="2">MELC-2E11</strain>
        <tissue evidence="2">Siphon/mantle</tissue>
    </source>
</reference>
<dbReference type="EMBL" id="CP111018">
    <property type="protein sequence ID" value="WAR09578.1"/>
    <property type="molecule type" value="Genomic_DNA"/>
</dbReference>
<dbReference type="InterPro" id="IPR052986">
    <property type="entry name" value="VLIG_GTPase"/>
</dbReference>
<evidence type="ECO:0000313" key="3">
    <source>
        <dbReference type="Proteomes" id="UP001164746"/>
    </source>
</evidence>
<sequence length="1274" mass="148500">MVISTHKKQSAIDVPTLIKNINTGILSLLQDFKKSTSIEKRLCSVCKDVSYPDCEEYCLQLEQGRMMAQDIFKSMLTDIQNTGGKSHSAKNEDRFRNCLTALTPVSHIHSNKLYKNYKDLRAVREYQNDSEETLKEMISTRYEQLNSMTKTTIMFAKYLVYTNKQPLLQHIFIQWLKILIDIEMSQFLPEMIRGQNEVYKRIMRLKNGPDTKEKEQLNKEFVDLEGDISASSLTVDHLLREVSHIYDSILYLNRRCEKYCIPETQDIIRSFTNLMLRTEAIDIVTEYFFMPKYWTNELFKALDTAIPNKDSITIVSVLGLQSTGKSTLLNTMFGQQFKVRGGRCTKGVQARLVSVSDGFDVLPSKYIMVFDSEGFRAPELKTVMNTYDRDNQLATFVSGLGNISIMTVNGENATELTDIIQIVVHASLRLKTANSSIVLGHKCFFVHNNVEEQSEEQMQKGYIEFRKLMDSVAIEAARSEGLGNISSFNDIMQFDERRPFKALPNIWNGDSKIRVFNSKYSKGVADIKSDISLLLENDKYESFRDIATFATDIWDGVITENFVFSFRNSLEMQLYCSTETEINETILKSQIKLQDEFNSRKRKGENDTNVKMLETKAELKESLELLTDLYCSEAKAFVSKLLHTCKYPHIVKQWESQYVKKVEFCYKEMKESIHQDVDRYFFDIQLTTETASIGKKYRDELKSTSMRIAQTMQGKNRNEYDKEFYKHWNTYENDVRKKRDEIFPPLNVCNHFRNLTMKKYSYDANLSKALSVFDRKTAIHSSTQFFVRKISKDDYNLSLTTLFGSQTEMIITHELQEYSKNVERILENLNQTKGPLYENDLQRVFEDIVSKCTDVNTKMKKQGVTLKTSFVTGLVVQTLQYASCMIDSHNETYDKDYGFSASLKRFQMEMYDLFESEITQRRLEEKAARQFCLGIENAVTDIIKDNLTIRASQLLLQELPNIKFNLIKAVSYSLLKAKRFSDFLQYIKLPRDFCCSWYKQECYKVLHSNGKYIELLQHEVENYRRGTERAIPKHVDSSVDVSTWFCNFAKHLTLFTCSKIHFRTFLEIDKLGDFNCFLSFLVDKGLLYETFQRIENNFRSIKDKQGTFTVLYESLFDKCWGCPEVCPFCHEPCMKSKDHGGKHQCLQHRPLGGKGSRWIKSNEIVLNTCNFLVNTMTRRYRCSLVSNKCGCKKTMTECNVYHPYRNYKEFFKNWDIMPSSDPHGCCKFWLWFVGKFAEDLKKHHEYKISEIPDSWFQISDAEALKSLDAYFTVI</sequence>
<dbReference type="PANTHER" id="PTHR14819">
    <property type="entry name" value="GTP-BINDING"/>
    <property type="match status" value="1"/>
</dbReference>
<name>A0ABY7ELR6_MYAAR</name>
<dbReference type="InterPro" id="IPR030383">
    <property type="entry name" value="G_VLIG_dom"/>
</dbReference>
<dbReference type="PROSITE" id="PS51717">
    <property type="entry name" value="G_VLIG"/>
    <property type="match status" value="1"/>
</dbReference>
<protein>
    <submittedName>
        <fullName evidence="2">GVIN1-like protein</fullName>
    </submittedName>
</protein>
<evidence type="ECO:0000259" key="1">
    <source>
        <dbReference type="PROSITE" id="PS51717"/>
    </source>
</evidence>
<evidence type="ECO:0000313" key="2">
    <source>
        <dbReference type="EMBL" id="WAR09578.1"/>
    </source>
</evidence>
<dbReference type="PANTHER" id="PTHR14819:SF25">
    <property type="entry name" value="CHROMOSOME UNDETERMINED SCAFFOLD_52, WHOLE GENOME SHOTGUN SEQUENCE"/>
    <property type="match status" value="1"/>
</dbReference>
<gene>
    <name evidence="2" type="ORF">MAR_034654</name>
</gene>
<organism evidence="2 3">
    <name type="scientific">Mya arenaria</name>
    <name type="common">Soft-shell clam</name>
    <dbReference type="NCBI Taxonomy" id="6604"/>
    <lineage>
        <taxon>Eukaryota</taxon>
        <taxon>Metazoa</taxon>
        <taxon>Spiralia</taxon>
        <taxon>Lophotrochozoa</taxon>
        <taxon>Mollusca</taxon>
        <taxon>Bivalvia</taxon>
        <taxon>Autobranchia</taxon>
        <taxon>Heteroconchia</taxon>
        <taxon>Euheterodonta</taxon>
        <taxon>Imparidentia</taxon>
        <taxon>Neoheterodontei</taxon>
        <taxon>Myida</taxon>
        <taxon>Myoidea</taxon>
        <taxon>Myidae</taxon>
        <taxon>Mya</taxon>
    </lineage>
</organism>